<dbReference type="PIRSF" id="PIRSF000941">
    <property type="entry name" value="DUSP12"/>
    <property type="match status" value="1"/>
</dbReference>
<dbReference type="Pfam" id="PF00782">
    <property type="entry name" value="DSPc"/>
    <property type="match status" value="1"/>
</dbReference>
<evidence type="ECO:0000256" key="5">
    <source>
        <dbReference type="PIRSR" id="PIRSR000941-50"/>
    </source>
</evidence>
<name>A0A7R9Q3I5_9ACAR</name>
<evidence type="ECO:0000256" key="3">
    <source>
        <dbReference type="ARBA" id="ARBA00022801"/>
    </source>
</evidence>
<dbReference type="CDD" id="cd14498">
    <property type="entry name" value="DSP"/>
    <property type="match status" value="1"/>
</dbReference>
<dbReference type="SMART" id="SM00195">
    <property type="entry name" value="DSPc"/>
    <property type="match status" value="1"/>
</dbReference>
<evidence type="ECO:0000256" key="4">
    <source>
        <dbReference type="ARBA" id="ARBA00022912"/>
    </source>
</evidence>
<feature type="domain" description="Tyrosine-protein phosphatase" evidence="6">
    <location>
        <begin position="21"/>
        <end position="170"/>
    </location>
</feature>
<dbReference type="InterPro" id="IPR020422">
    <property type="entry name" value="TYR_PHOSPHATASE_DUAL_dom"/>
</dbReference>
<proteinExistence type="inferred from homology"/>
<dbReference type="AlphaFoldDB" id="A0A7R9Q3I5"/>
<dbReference type="OrthoDB" id="2017893at2759"/>
<feature type="domain" description="Tyrosine specific protein phosphatases" evidence="7">
    <location>
        <begin position="90"/>
        <end position="149"/>
    </location>
</feature>
<evidence type="ECO:0000313" key="9">
    <source>
        <dbReference type="Proteomes" id="UP000759131"/>
    </source>
</evidence>
<evidence type="ECO:0000256" key="2">
    <source>
        <dbReference type="ARBA" id="ARBA00013064"/>
    </source>
</evidence>
<dbReference type="EMBL" id="CAJPIZ010008674">
    <property type="protein sequence ID" value="CAG2111311.1"/>
    <property type="molecule type" value="Genomic_DNA"/>
</dbReference>
<accession>A0A7R9Q3I5</accession>
<dbReference type="PANTHER" id="PTHR45848">
    <property type="entry name" value="DUAL SPECIFICITY PROTEIN PHOSPHATASE 12 FAMILY MEMBER"/>
    <property type="match status" value="1"/>
</dbReference>
<dbReference type="Proteomes" id="UP000759131">
    <property type="component" value="Unassembled WGS sequence"/>
</dbReference>
<dbReference type="EC" id="3.1.3.48" evidence="2"/>
<evidence type="ECO:0000256" key="1">
    <source>
        <dbReference type="ARBA" id="ARBA00008601"/>
    </source>
</evidence>
<organism evidence="8">
    <name type="scientific">Medioppia subpectinata</name>
    <dbReference type="NCBI Taxonomy" id="1979941"/>
    <lineage>
        <taxon>Eukaryota</taxon>
        <taxon>Metazoa</taxon>
        <taxon>Ecdysozoa</taxon>
        <taxon>Arthropoda</taxon>
        <taxon>Chelicerata</taxon>
        <taxon>Arachnida</taxon>
        <taxon>Acari</taxon>
        <taxon>Acariformes</taxon>
        <taxon>Sarcoptiformes</taxon>
        <taxon>Oribatida</taxon>
        <taxon>Brachypylina</taxon>
        <taxon>Oppioidea</taxon>
        <taxon>Oppiidae</taxon>
        <taxon>Medioppia</taxon>
    </lineage>
</organism>
<dbReference type="InterPro" id="IPR029021">
    <property type="entry name" value="Prot-tyrosine_phosphatase-like"/>
</dbReference>
<reference evidence="8" key="1">
    <citation type="submission" date="2020-11" db="EMBL/GenBank/DDBJ databases">
        <authorList>
            <person name="Tran Van P."/>
        </authorList>
    </citation>
    <scope>NUCLEOTIDE SEQUENCE</scope>
</reference>
<dbReference type="SUPFAM" id="SSF52799">
    <property type="entry name" value="(Phosphotyrosine protein) phosphatases II"/>
    <property type="match status" value="1"/>
</dbReference>
<protein>
    <recommendedName>
        <fullName evidence="2">protein-tyrosine-phosphatase</fullName>
        <ecNumber evidence="2">3.1.3.48</ecNumber>
    </recommendedName>
</protein>
<keyword evidence="9" id="KW-1185">Reference proteome</keyword>
<gene>
    <name evidence="8" type="ORF">OSB1V03_LOCUS11292</name>
</gene>
<dbReference type="PANTHER" id="PTHR45848:SF4">
    <property type="entry name" value="DUAL SPECIFICITY PROTEIN PHOSPHATASE 12"/>
    <property type="match status" value="1"/>
</dbReference>
<sequence length="340" mass="38897">MNSRWTRWSVLGIPYESADNDYTPIDAEKTLFVGNKEVAHNRYTLQTLAITLMVAVCAKDMTALAVDLRPDNCRFHHIDAEDSPHEDLMAHFDRAVDLIDEELVDRGGRVMVWCGAGWSRSVTIVAAYLMRRDRCTGDEALELIRRVRPKINPNAGFVAQLRLYHEMNYRLDVTHREYRVFAVIALRRRVWTDKYWSDTRVGALQRQFSEPMRRYFHKMAKSVAKRESPPVVAITGAKTGRYHCRDCDGVVADELNVLRTADADSGHGSGAEECDKMFVEPMEWMLPSICVQKKGDLLCGNCSVPLGAFKWKAFKCDCLLHQPLQDSTVFKIMKTQVVYK</sequence>
<dbReference type="InterPro" id="IPR000340">
    <property type="entry name" value="Dual-sp_phosphatase_cat-dom"/>
</dbReference>
<dbReference type="PROSITE" id="PS50054">
    <property type="entry name" value="TYR_PHOSPHATASE_DUAL"/>
    <property type="match status" value="1"/>
</dbReference>
<dbReference type="EMBL" id="OC863249">
    <property type="protein sequence ID" value="CAD7630881.1"/>
    <property type="molecule type" value="Genomic_DNA"/>
</dbReference>
<evidence type="ECO:0000313" key="8">
    <source>
        <dbReference type="EMBL" id="CAD7630881.1"/>
    </source>
</evidence>
<dbReference type="InterPro" id="IPR000387">
    <property type="entry name" value="Tyr_Pase_dom"/>
</dbReference>
<comment type="similarity">
    <text evidence="1">Belongs to the protein-tyrosine phosphatase family. Non-receptor class dual specificity subfamily.</text>
</comment>
<feature type="active site" description="Phosphocysteine intermediate" evidence="5">
    <location>
        <position position="114"/>
    </location>
</feature>
<dbReference type="GO" id="GO:0004725">
    <property type="term" value="F:protein tyrosine phosphatase activity"/>
    <property type="evidence" value="ECO:0007669"/>
    <property type="project" value="UniProtKB-EC"/>
</dbReference>
<dbReference type="GO" id="GO:0008138">
    <property type="term" value="F:protein tyrosine/serine/threonine phosphatase activity"/>
    <property type="evidence" value="ECO:0007669"/>
    <property type="project" value="InterPro"/>
</dbReference>
<evidence type="ECO:0000259" key="7">
    <source>
        <dbReference type="PROSITE" id="PS50056"/>
    </source>
</evidence>
<evidence type="ECO:0000259" key="6">
    <source>
        <dbReference type="PROSITE" id="PS50054"/>
    </source>
</evidence>
<dbReference type="Gene3D" id="3.90.190.10">
    <property type="entry name" value="Protein tyrosine phosphatase superfamily"/>
    <property type="match status" value="1"/>
</dbReference>
<dbReference type="PROSITE" id="PS50056">
    <property type="entry name" value="TYR_PHOSPHATASE_2"/>
    <property type="match status" value="1"/>
</dbReference>
<keyword evidence="3" id="KW-0378">Hydrolase</keyword>
<keyword evidence="4" id="KW-0904">Protein phosphatase</keyword>
<dbReference type="InterPro" id="IPR016278">
    <property type="entry name" value="DUSP12"/>
</dbReference>